<dbReference type="KEGG" id="pste:PSTEL_13340"/>
<dbReference type="HOGENOM" id="CLU_2035721_0_0_9"/>
<reference evidence="2 3" key="1">
    <citation type="submission" date="2014-08" db="EMBL/GenBank/DDBJ databases">
        <title>Comparative genomics of the Paenibacillus odorifer group.</title>
        <authorList>
            <person name="den Bakker H.C."/>
            <person name="Tsai Y.-C."/>
            <person name="Martin N."/>
            <person name="Korlach J."/>
            <person name="Wiedmann M."/>
        </authorList>
    </citation>
    <scope>NUCLEOTIDE SEQUENCE [LARGE SCALE GENOMIC DNA]</scope>
    <source>
        <strain evidence="2 3">DSM 14472</strain>
    </source>
</reference>
<dbReference type="STRING" id="169760.PSTEL_13340"/>
<dbReference type="Proteomes" id="UP000029507">
    <property type="component" value="Chromosome"/>
</dbReference>
<dbReference type="RefSeq" id="WP_038695816.1">
    <property type="nucleotide sequence ID" value="NZ_CP009286.1"/>
</dbReference>
<evidence type="ECO:0000313" key="2">
    <source>
        <dbReference type="EMBL" id="AIQ63922.1"/>
    </source>
</evidence>
<evidence type="ECO:0000313" key="3">
    <source>
        <dbReference type="Proteomes" id="UP000029507"/>
    </source>
</evidence>
<keyword evidence="3" id="KW-1185">Reference proteome</keyword>
<evidence type="ECO:0000259" key="1">
    <source>
        <dbReference type="Pfam" id="PF10057"/>
    </source>
</evidence>
<dbReference type="InterPro" id="IPR018745">
    <property type="entry name" value="MpsC"/>
</dbReference>
<accession>A0A089LSS7</accession>
<organism evidence="2 3">
    <name type="scientific">Paenibacillus stellifer</name>
    <dbReference type="NCBI Taxonomy" id="169760"/>
    <lineage>
        <taxon>Bacteria</taxon>
        <taxon>Bacillati</taxon>
        <taxon>Bacillota</taxon>
        <taxon>Bacilli</taxon>
        <taxon>Bacillales</taxon>
        <taxon>Paenibacillaceae</taxon>
        <taxon>Paenibacillus</taxon>
    </lineage>
</organism>
<proteinExistence type="predicted"/>
<dbReference type="Pfam" id="PF10057">
    <property type="entry name" value="MpsC"/>
    <property type="match status" value="1"/>
</dbReference>
<sequence length="116" mass="13377">MTESEFECQEKIRRLAVKIVKHYRGRGPDNVKVRLENSPVITVEIKGILSNLSEILMEEGAEKLVAEYWKILKSHLEKEYMSELKEALGGAFTYTWRILNLSPADRRIVVQLNTSV</sequence>
<dbReference type="OrthoDB" id="2630594at2"/>
<gene>
    <name evidence="2" type="ORF">PSTEL_13340</name>
</gene>
<dbReference type="EMBL" id="CP009286">
    <property type="protein sequence ID" value="AIQ63922.1"/>
    <property type="molecule type" value="Genomic_DNA"/>
</dbReference>
<name>A0A089LSS7_9BACL</name>
<protein>
    <recommendedName>
        <fullName evidence="1">Na+-translocating membrane potential-generating system MpsC domain-containing protein</fullName>
    </recommendedName>
</protein>
<dbReference type="AlphaFoldDB" id="A0A089LSS7"/>
<feature type="domain" description="Na+-translocating membrane potential-generating system MpsC" evidence="1">
    <location>
        <begin position="8"/>
        <end position="92"/>
    </location>
</feature>